<protein>
    <recommendedName>
        <fullName evidence="6">Ribosomal RNA small subunit methyltransferase H</fullName>
        <ecNumber evidence="6">2.1.1.199</ecNumber>
    </recommendedName>
    <alternativeName>
        <fullName evidence="6">16S rRNA m(4)C1402 methyltransferase</fullName>
    </alternativeName>
    <alternativeName>
        <fullName evidence="6">rRNA (cytosine-N(4)-)-methyltransferase RsmH</fullName>
    </alternativeName>
</protein>
<feature type="binding site" evidence="6">
    <location>
        <begin position="42"/>
        <end position="44"/>
    </location>
    <ligand>
        <name>S-adenosyl-L-methionine</name>
        <dbReference type="ChEBI" id="CHEBI:59789"/>
    </ligand>
</feature>
<feature type="binding site" evidence="6">
    <location>
        <position position="60"/>
    </location>
    <ligand>
        <name>S-adenosyl-L-methionine</name>
        <dbReference type="ChEBI" id="CHEBI:59789"/>
    </ligand>
</feature>
<dbReference type="Proteomes" id="UP000318681">
    <property type="component" value="Unassembled WGS sequence"/>
</dbReference>
<name>A0A558QYK8_9SPHN</name>
<reference evidence="8 9" key="1">
    <citation type="submission" date="2019-07" db="EMBL/GenBank/DDBJ databases">
        <title>Sphingomonas solaris sp. nov., isolated from a solar panel from Boston, Massachusetts.</title>
        <authorList>
            <person name="Tanner K."/>
            <person name="Pascual J."/>
            <person name="Mancuso C."/>
            <person name="Pereto J."/>
            <person name="Khalil A."/>
            <person name="Vilanova C."/>
        </authorList>
    </citation>
    <scope>NUCLEOTIDE SEQUENCE [LARGE SCALE GENOMIC DNA]</scope>
    <source>
        <strain evidence="8 9">R4DWN</strain>
    </source>
</reference>
<proteinExistence type="inferred from homology"/>
<feature type="binding site" evidence="6">
    <location>
        <position position="107"/>
    </location>
    <ligand>
        <name>S-adenosyl-L-methionine</name>
        <dbReference type="ChEBI" id="CHEBI:59789"/>
    </ligand>
</feature>
<dbReference type="InterPro" id="IPR023397">
    <property type="entry name" value="SAM-dep_MeTrfase_MraW_recog"/>
</dbReference>
<dbReference type="PANTHER" id="PTHR11265">
    <property type="entry name" value="S-ADENOSYL-METHYLTRANSFERASE MRAW"/>
    <property type="match status" value="1"/>
</dbReference>
<evidence type="ECO:0000256" key="6">
    <source>
        <dbReference type="HAMAP-Rule" id="MF_01007"/>
    </source>
</evidence>
<feature type="region of interest" description="Disordered" evidence="7">
    <location>
        <begin position="257"/>
        <end position="330"/>
    </location>
</feature>
<dbReference type="GO" id="GO:0071424">
    <property type="term" value="F:rRNA (cytosine-N4-)-methyltransferase activity"/>
    <property type="evidence" value="ECO:0007669"/>
    <property type="project" value="UniProtKB-UniRule"/>
</dbReference>
<dbReference type="Gene3D" id="3.40.50.150">
    <property type="entry name" value="Vaccinia Virus protein VP39"/>
    <property type="match status" value="1"/>
</dbReference>
<keyword evidence="5 6" id="KW-0949">S-adenosyl-L-methionine</keyword>
<evidence type="ECO:0000313" key="8">
    <source>
        <dbReference type="EMBL" id="TVV72152.1"/>
    </source>
</evidence>
<dbReference type="HAMAP" id="MF_01007">
    <property type="entry name" value="16SrRNA_methyltr_H"/>
    <property type="match status" value="1"/>
</dbReference>
<comment type="function">
    <text evidence="6">Specifically methylates the N4 position of cytidine in position 1402 (C1402) of 16S rRNA.</text>
</comment>
<evidence type="ECO:0000313" key="9">
    <source>
        <dbReference type="Proteomes" id="UP000318681"/>
    </source>
</evidence>
<keyword evidence="9" id="KW-1185">Reference proteome</keyword>
<feature type="binding site" evidence="6">
    <location>
        <position position="86"/>
    </location>
    <ligand>
        <name>S-adenosyl-L-methionine</name>
        <dbReference type="ChEBI" id="CHEBI:59789"/>
    </ligand>
</feature>
<comment type="similarity">
    <text evidence="1 6">Belongs to the methyltransferase superfamily. RsmH family.</text>
</comment>
<dbReference type="EC" id="2.1.1.199" evidence="6"/>
<comment type="catalytic activity">
    <reaction evidence="6">
        <text>cytidine(1402) in 16S rRNA + S-adenosyl-L-methionine = N(4)-methylcytidine(1402) in 16S rRNA + S-adenosyl-L-homocysteine + H(+)</text>
        <dbReference type="Rhea" id="RHEA:42928"/>
        <dbReference type="Rhea" id="RHEA-COMP:10286"/>
        <dbReference type="Rhea" id="RHEA-COMP:10287"/>
        <dbReference type="ChEBI" id="CHEBI:15378"/>
        <dbReference type="ChEBI" id="CHEBI:57856"/>
        <dbReference type="ChEBI" id="CHEBI:59789"/>
        <dbReference type="ChEBI" id="CHEBI:74506"/>
        <dbReference type="ChEBI" id="CHEBI:82748"/>
        <dbReference type="EC" id="2.1.1.199"/>
    </reaction>
</comment>
<evidence type="ECO:0000256" key="2">
    <source>
        <dbReference type="ARBA" id="ARBA00022552"/>
    </source>
</evidence>
<dbReference type="EMBL" id="VNIM01000070">
    <property type="protein sequence ID" value="TVV72152.1"/>
    <property type="molecule type" value="Genomic_DNA"/>
</dbReference>
<dbReference type="InterPro" id="IPR002903">
    <property type="entry name" value="RsmH"/>
</dbReference>
<accession>A0A558QYK8</accession>
<feature type="binding site" evidence="6">
    <location>
        <position position="114"/>
    </location>
    <ligand>
        <name>S-adenosyl-L-methionine</name>
        <dbReference type="ChEBI" id="CHEBI:59789"/>
    </ligand>
</feature>
<keyword evidence="4 6" id="KW-0808">Transferase</keyword>
<dbReference type="SUPFAM" id="SSF53335">
    <property type="entry name" value="S-adenosyl-L-methionine-dependent methyltransferases"/>
    <property type="match status" value="1"/>
</dbReference>
<comment type="subcellular location">
    <subcellularLocation>
        <location evidence="6">Cytoplasm</location>
    </subcellularLocation>
</comment>
<dbReference type="GO" id="GO:0070475">
    <property type="term" value="P:rRNA base methylation"/>
    <property type="evidence" value="ECO:0007669"/>
    <property type="project" value="UniProtKB-UniRule"/>
</dbReference>
<evidence type="ECO:0000256" key="3">
    <source>
        <dbReference type="ARBA" id="ARBA00022603"/>
    </source>
</evidence>
<dbReference type="GO" id="GO:0005737">
    <property type="term" value="C:cytoplasm"/>
    <property type="evidence" value="ECO:0007669"/>
    <property type="project" value="UniProtKB-SubCell"/>
</dbReference>
<dbReference type="PIRSF" id="PIRSF004486">
    <property type="entry name" value="MraW"/>
    <property type="match status" value="1"/>
</dbReference>
<sequence length="330" mass="35145">MSDLLSDTGHDPRHAPVLLAEVIAGLAPAPGETHVDGTFGAGGYTRAILSAGVARLFAFDRDPDAIAEGRALEAAEAALVLVPDRFGRMAEALAERDVAAVDGVTLDIGVSSMQLDRADRGFSFQSDGPLDMRMEQEGESAADFLNTADEADIANVLYELGEEPRSRRIAHAIVAARPLTRTGELAAIVRRALGYKPHDKKDPATRSFQAIRIHLNRELGELEDGLAAAERVLKPGGRLAVVSFHSGEDRIVKRFLRQRSGATPAGSRHRPDAGAGGPAPSFEAVSKPVRASEAEIARNPRSRSATLRIARRTAASPWPHPNLSEKGPAS</sequence>
<gene>
    <name evidence="6 8" type="primary">rsmH</name>
    <name evidence="8" type="ORF">FOY91_15180</name>
</gene>
<evidence type="ECO:0000256" key="4">
    <source>
        <dbReference type="ARBA" id="ARBA00022679"/>
    </source>
</evidence>
<evidence type="ECO:0000256" key="5">
    <source>
        <dbReference type="ARBA" id="ARBA00022691"/>
    </source>
</evidence>
<dbReference type="AlphaFoldDB" id="A0A558QYK8"/>
<evidence type="ECO:0000256" key="1">
    <source>
        <dbReference type="ARBA" id="ARBA00010396"/>
    </source>
</evidence>
<dbReference type="PANTHER" id="PTHR11265:SF0">
    <property type="entry name" value="12S RRNA N4-METHYLCYTIDINE METHYLTRANSFERASE"/>
    <property type="match status" value="1"/>
</dbReference>
<dbReference type="OrthoDB" id="9806637at2"/>
<comment type="caution">
    <text evidence="8">The sequence shown here is derived from an EMBL/GenBank/DDBJ whole genome shotgun (WGS) entry which is preliminary data.</text>
</comment>
<evidence type="ECO:0000256" key="7">
    <source>
        <dbReference type="SAM" id="MobiDB-lite"/>
    </source>
</evidence>
<dbReference type="Pfam" id="PF01795">
    <property type="entry name" value="Methyltransf_5"/>
    <property type="match status" value="1"/>
</dbReference>
<dbReference type="RefSeq" id="WP_145153809.1">
    <property type="nucleotide sequence ID" value="NZ_VNIM01000070.1"/>
</dbReference>
<dbReference type="SUPFAM" id="SSF81799">
    <property type="entry name" value="Putative methyltransferase TM0872, insert domain"/>
    <property type="match status" value="1"/>
</dbReference>
<dbReference type="InterPro" id="IPR029063">
    <property type="entry name" value="SAM-dependent_MTases_sf"/>
</dbReference>
<dbReference type="NCBIfam" id="TIGR00006">
    <property type="entry name" value="16S rRNA (cytosine(1402)-N(4))-methyltransferase RsmH"/>
    <property type="match status" value="1"/>
</dbReference>
<keyword evidence="2 6" id="KW-0698">rRNA processing</keyword>
<dbReference type="Gene3D" id="1.10.150.170">
    <property type="entry name" value="Putative methyltransferase TM0872, insert domain"/>
    <property type="match status" value="1"/>
</dbReference>
<keyword evidence="3 6" id="KW-0489">Methyltransferase</keyword>
<keyword evidence="6" id="KW-0963">Cytoplasm</keyword>
<organism evidence="8 9">
    <name type="scientific">Alterirhizorhabdus solaris</name>
    <dbReference type="NCBI Taxonomy" id="2529389"/>
    <lineage>
        <taxon>Bacteria</taxon>
        <taxon>Pseudomonadati</taxon>
        <taxon>Pseudomonadota</taxon>
        <taxon>Alphaproteobacteria</taxon>
        <taxon>Sphingomonadales</taxon>
        <taxon>Rhizorhabdaceae</taxon>
        <taxon>Alterirhizorhabdus</taxon>
    </lineage>
</organism>